<evidence type="ECO:0000256" key="8">
    <source>
        <dbReference type="SAM" id="SignalP"/>
    </source>
</evidence>
<protein>
    <submittedName>
        <fullName evidence="9">GDSL esterase/lipase 7</fullName>
    </submittedName>
</protein>
<comment type="similarity">
    <text evidence="2">Belongs to the 'GDSL' lipolytic enzyme family.</text>
</comment>
<dbReference type="GO" id="GO:0016788">
    <property type="term" value="F:hydrolase activity, acting on ester bonds"/>
    <property type="evidence" value="ECO:0007669"/>
    <property type="project" value="InterPro"/>
</dbReference>
<dbReference type="Pfam" id="PF00657">
    <property type="entry name" value="Lipase_GDSL"/>
    <property type="match status" value="1"/>
</dbReference>
<evidence type="ECO:0000313" key="10">
    <source>
        <dbReference type="Proteomes" id="UP000288805"/>
    </source>
</evidence>
<keyword evidence="4 8" id="KW-0732">Signal</keyword>
<accession>A0A438IMU9</accession>
<keyword evidence="7" id="KW-0443">Lipid metabolism</keyword>
<dbReference type="InterPro" id="IPR051238">
    <property type="entry name" value="GDSL_esterase/lipase"/>
</dbReference>
<proteinExistence type="inferred from homology"/>
<evidence type="ECO:0000256" key="1">
    <source>
        <dbReference type="ARBA" id="ARBA00004613"/>
    </source>
</evidence>
<keyword evidence="5" id="KW-0378">Hydrolase</keyword>
<name>A0A438IMU9_VITVI</name>
<evidence type="ECO:0000256" key="7">
    <source>
        <dbReference type="ARBA" id="ARBA00023098"/>
    </source>
</evidence>
<evidence type="ECO:0000256" key="6">
    <source>
        <dbReference type="ARBA" id="ARBA00022963"/>
    </source>
</evidence>
<reference evidence="9 10" key="1">
    <citation type="journal article" date="2018" name="PLoS Genet.">
        <title>Population sequencing reveals clonal diversity and ancestral inbreeding in the grapevine cultivar Chardonnay.</title>
        <authorList>
            <person name="Roach M.J."/>
            <person name="Johnson D.L."/>
            <person name="Bohlmann J."/>
            <person name="van Vuuren H.J."/>
            <person name="Jones S.J."/>
            <person name="Pretorius I.S."/>
            <person name="Schmidt S.A."/>
            <person name="Borneman A.R."/>
        </authorList>
    </citation>
    <scope>NUCLEOTIDE SEQUENCE [LARGE SCALE GENOMIC DNA]</scope>
    <source>
        <strain evidence="10">cv. Chardonnay</strain>
        <tissue evidence="9">Leaf</tissue>
    </source>
</reference>
<dbReference type="CDD" id="cd01837">
    <property type="entry name" value="SGNH_plant_lipase_like"/>
    <property type="match status" value="1"/>
</dbReference>
<evidence type="ECO:0000256" key="2">
    <source>
        <dbReference type="ARBA" id="ARBA00008668"/>
    </source>
</evidence>
<sequence length="372" mass="40720">MEMEKVCVRAHAAFFPLLSILLVKLSLLAHGQATAPVTPAMFIFGDSLIDNGNNNFIPTMARANYFPYGIDFGLPTGRFCNGLTVVDYGAHHLGLPLIPPFLSPLSKGKKILRGLNYASAAAGILDETGQHYGGRTPFNGQISQFAITTSQQLPPLLGTPGELTNYLAKSVFLINIGSNDYINNYLLPRRYISSHVYSGEAYADLLINNLSNQLSKLYRLGARKMVLVGIGPLGCIPSQLSMVSSNNGCVDRVNNLVTLFNSRLIQLTSTLNASLPGSFFVYQNIYNIFSNMVRDPSKYGFTVPNSACCGNGRYGGDLTCLPLEQPCKNRDQYIFWDSFHPTQAVNAMIAESCYTESGTECYPISIYQLAKL</sequence>
<dbReference type="InterPro" id="IPR001087">
    <property type="entry name" value="GDSL"/>
</dbReference>
<keyword evidence="3" id="KW-0964">Secreted</keyword>
<organism evidence="9 10">
    <name type="scientific">Vitis vinifera</name>
    <name type="common">Grape</name>
    <dbReference type="NCBI Taxonomy" id="29760"/>
    <lineage>
        <taxon>Eukaryota</taxon>
        <taxon>Viridiplantae</taxon>
        <taxon>Streptophyta</taxon>
        <taxon>Embryophyta</taxon>
        <taxon>Tracheophyta</taxon>
        <taxon>Spermatophyta</taxon>
        <taxon>Magnoliopsida</taxon>
        <taxon>eudicotyledons</taxon>
        <taxon>Gunneridae</taxon>
        <taxon>Pentapetalae</taxon>
        <taxon>rosids</taxon>
        <taxon>Vitales</taxon>
        <taxon>Vitaceae</taxon>
        <taxon>Viteae</taxon>
        <taxon>Vitis</taxon>
    </lineage>
</organism>
<dbReference type="InterPro" id="IPR035669">
    <property type="entry name" value="SGNH_plant_lipase-like"/>
</dbReference>
<dbReference type="Proteomes" id="UP000288805">
    <property type="component" value="Unassembled WGS sequence"/>
</dbReference>
<feature type="chain" id="PRO_5019142804" evidence="8">
    <location>
        <begin position="34"/>
        <end position="372"/>
    </location>
</feature>
<keyword evidence="6" id="KW-0442">Lipid degradation</keyword>
<evidence type="ECO:0000313" key="9">
    <source>
        <dbReference type="EMBL" id="RVW98047.1"/>
    </source>
</evidence>
<feature type="signal peptide" evidence="8">
    <location>
        <begin position="1"/>
        <end position="33"/>
    </location>
</feature>
<dbReference type="SUPFAM" id="SSF52266">
    <property type="entry name" value="SGNH hydrolase"/>
    <property type="match status" value="1"/>
</dbReference>
<evidence type="ECO:0000256" key="5">
    <source>
        <dbReference type="ARBA" id="ARBA00022801"/>
    </source>
</evidence>
<dbReference type="GO" id="GO:0016042">
    <property type="term" value="P:lipid catabolic process"/>
    <property type="evidence" value="ECO:0007669"/>
    <property type="project" value="UniProtKB-KW"/>
</dbReference>
<comment type="caution">
    <text evidence="9">The sequence shown here is derived from an EMBL/GenBank/DDBJ whole genome shotgun (WGS) entry which is preliminary data.</text>
</comment>
<dbReference type="AlphaFoldDB" id="A0A438IMU9"/>
<dbReference type="PANTHER" id="PTHR45650:SF79">
    <property type="entry name" value="GDSL ESTERASE_LIPASE 7"/>
    <property type="match status" value="1"/>
</dbReference>
<dbReference type="GO" id="GO:0005576">
    <property type="term" value="C:extracellular region"/>
    <property type="evidence" value="ECO:0007669"/>
    <property type="project" value="UniProtKB-SubCell"/>
</dbReference>
<evidence type="ECO:0000256" key="4">
    <source>
        <dbReference type="ARBA" id="ARBA00022729"/>
    </source>
</evidence>
<dbReference type="InterPro" id="IPR036514">
    <property type="entry name" value="SGNH_hydro_sf"/>
</dbReference>
<gene>
    <name evidence="9" type="primary">GLIP7_0</name>
    <name evidence="9" type="ORF">CK203_028977</name>
</gene>
<evidence type="ECO:0000256" key="3">
    <source>
        <dbReference type="ARBA" id="ARBA00022525"/>
    </source>
</evidence>
<comment type="subcellular location">
    <subcellularLocation>
        <location evidence="1">Secreted</location>
    </subcellularLocation>
</comment>
<dbReference type="Gene3D" id="3.40.50.1110">
    <property type="entry name" value="SGNH hydrolase"/>
    <property type="match status" value="1"/>
</dbReference>
<dbReference type="PANTHER" id="PTHR45650">
    <property type="entry name" value="GDSL-LIKE LIPASE/ACYLHYDROLASE-RELATED"/>
    <property type="match status" value="1"/>
</dbReference>
<dbReference type="EMBL" id="QGNW01000096">
    <property type="protein sequence ID" value="RVW98047.1"/>
    <property type="molecule type" value="Genomic_DNA"/>
</dbReference>